<comment type="function">
    <text evidence="5 6">F-actin-capping proteins bind in a Ca(2+)-independent manner to the fast growing ends of actin filaments (barbed end) thereby blocking the exchange of subunits at these ends. Unlike other capping proteins (such as gelsolin and severin), these proteins do not sever actin filaments.</text>
</comment>
<dbReference type="PRINTS" id="PR00191">
    <property type="entry name" value="FACTINCAPA"/>
</dbReference>
<name>G3B077_CANTC</name>
<keyword evidence="4 6" id="KW-0009">Actin-binding</keyword>
<accession>G3B077</accession>
<keyword evidence="8" id="KW-1185">Reference proteome</keyword>
<dbReference type="InterPro" id="IPR042276">
    <property type="entry name" value="CapZ_alpha/beta_2"/>
</dbReference>
<proteinExistence type="inferred from homology"/>
<evidence type="ECO:0000313" key="8">
    <source>
        <dbReference type="Proteomes" id="UP000000707"/>
    </source>
</evidence>
<evidence type="ECO:0000313" key="7">
    <source>
        <dbReference type="EMBL" id="EGV65339.1"/>
    </source>
</evidence>
<dbReference type="Pfam" id="PF01267">
    <property type="entry name" value="F-actin_cap_A"/>
    <property type="match status" value="1"/>
</dbReference>
<dbReference type="GO" id="GO:0030036">
    <property type="term" value="P:actin cytoskeleton organization"/>
    <property type="evidence" value="ECO:0007669"/>
    <property type="project" value="TreeGrafter"/>
</dbReference>
<dbReference type="Proteomes" id="UP000000707">
    <property type="component" value="Unassembled WGS sequence"/>
</dbReference>
<dbReference type="SUPFAM" id="SSF90096">
    <property type="entry name" value="Subunits of heterodimeric actin filament capping protein Capz"/>
    <property type="match status" value="1"/>
</dbReference>
<evidence type="ECO:0000256" key="1">
    <source>
        <dbReference type="ARBA" id="ARBA00010479"/>
    </source>
</evidence>
<dbReference type="STRING" id="590646.G3B077"/>
<dbReference type="PANTHER" id="PTHR10653:SF0">
    <property type="entry name" value="F-ACTIN-CAPPING PROTEIN SUBUNIT ALPHA"/>
    <property type="match status" value="1"/>
</dbReference>
<evidence type="ECO:0000256" key="3">
    <source>
        <dbReference type="ARBA" id="ARBA00022467"/>
    </source>
</evidence>
<gene>
    <name evidence="7" type="ORF">CANTEDRAFT_113055</name>
</gene>
<evidence type="ECO:0000256" key="4">
    <source>
        <dbReference type="ARBA" id="ARBA00023203"/>
    </source>
</evidence>
<sequence>MSSSVNLESLVSSLVKSVPPGELKGAKDDLSTILSDDNRLINSSIEQYINETGAVVSGAYVASKYNKHSGSSKYIDFVGRQLFNVDIDTQKAIDLEDYSPTEEYPSYFDDLVEQLEQYGEDHYPSTYAYTIVPKGDEVFVIIIGQRLNNDNYYTGQWNSTYVIKNGTIKGDIKVDIHYFEDGNVRLNYDESTSGQISASAKNIINFINSSENKTTLKIVDNFNELNQRYFKNLRRLLPVTRSKIHWGNAIGNYRLGSDVVNKQ</sequence>
<evidence type="ECO:0000256" key="5">
    <source>
        <dbReference type="ARBA" id="ARBA00025389"/>
    </source>
</evidence>
<dbReference type="InterPro" id="IPR037282">
    <property type="entry name" value="CapZ_alpha/beta"/>
</dbReference>
<comment type="similarity">
    <text evidence="1 6">Belongs to the F-actin-capping protein alpha subunit family.</text>
</comment>
<organism evidence="8">
    <name type="scientific">Candida tenuis (strain ATCC 10573 / BCRC 21748 / CBS 615 / JCM 9827 / NBRC 10315 / NRRL Y-1498 / VKM Y-70)</name>
    <name type="common">Yeast</name>
    <name type="synonym">Yamadazyma tenuis</name>
    <dbReference type="NCBI Taxonomy" id="590646"/>
    <lineage>
        <taxon>Eukaryota</taxon>
        <taxon>Fungi</taxon>
        <taxon>Dikarya</taxon>
        <taxon>Ascomycota</taxon>
        <taxon>Saccharomycotina</taxon>
        <taxon>Pichiomycetes</taxon>
        <taxon>Debaryomycetaceae</taxon>
        <taxon>Yamadazyma</taxon>
    </lineage>
</organism>
<dbReference type="Gene3D" id="3.90.1150.210">
    <property type="entry name" value="F-actin capping protein, beta subunit"/>
    <property type="match status" value="1"/>
</dbReference>
<dbReference type="EMBL" id="GL996514">
    <property type="protein sequence ID" value="EGV65339.1"/>
    <property type="molecule type" value="Genomic_DNA"/>
</dbReference>
<keyword evidence="3 6" id="KW-0117">Actin capping</keyword>
<evidence type="ECO:0000256" key="2">
    <source>
        <dbReference type="ARBA" id="ARBA00014038"/>
    </source>
</evidence>
<dbReference type="Gene3D" id="3.30.1140.60">
    <property type="entry name" value="F-actin capping protein, alpha subunit"/>
    <property type="match status" value="1"/>
</dbReference>
<dbReference type="OrthoDB" id="340550at2759"/>
<dbReference type="AlphaFoldDB" id="G3B077"/>
<protein>
    <recommendedName>
        <fullName evidence="2 6">F-actin-capping protein subunit alpha</fullName>
    </recommendedName>
</protein>
<dbReference type="PROSITE" id="PS00749">
    <property type="entry name" value="F_ACTIN_CAPPING_A_2"/>
    <property type="match status" value="1"/>
</dbReference>
<dbReference type="HOGENOM" id="CLU_045161_3_0_1"/>
<dbReference type="GO" id="GO:0008290">
    <property type="term" value="C:F-actin capping protein complex"/>
    <property type="evidence" value="ECO:0007669"/>
    <property type="project" value="UniProtKB-UniRule"/>
</dbReference>
<dbReference type="InterPro" id="IPR002189">
    <property type="entry name" value="CapZ_alpha"/>
</dbReference>
<dbReference type="InterPro" id="IPR042489">
    <property type="entry name" value="CapZ_alpha_1"/>
</dbReference>
<reference evidence="7 8" key="1">
    <citation type="journal article" date="2011" name="Proc. Natl. Acad. Sci. U.S.A.">
        <title>Comparative genomics of xylose-fermenting fungi for enhanced biofuel production.</title>
        <authorList>
            <person name="Wohlbach D.J."/>
            <person name="Kuo A."/>
            <person name="Sato T.K."/>
            <person name="Potts K.M."/>
            <person name="Salamov A.A."/>
            <person name="LaButti K.M."/>
            <person name="Sun H."/>
            <person name="Clum A."/>
            <person name="Pangilinan J.L."/>
            <person name="Lindquist E.A."/>
            <person name="Lucas S."/>
            <person name="Lapidus A."/>
            <person name="Jin M."/>
            <person name="Gunawan C."/>
            <person name="Balan V."/>
            <person name="Dale B.E."/>
            <person name="Jeffries T.W."/>
            <person name="Zinkel R."/>
            <person name="Barry K.W."/>
            <person name="Grigoriev I.V."/>
            <person name="Gasch A.P."/>
        </authorList>
    </citation>
    <scope>NUCLEOTIDE SEQUENCE [LARGE SCALE GENOMIC DNA]</scope>
    <source>
        <strain evidence="8">ATCC 10573 / BCRC 21748 / CBS 615 / JCM 9827 / NBRC 10315 / NRRL Y-1498 / VKM Y-70</strain>
    </source>
</reference>
<dbReference type="eggNOG" id="KOG0836">
    <property type="taxonomic scope" value="Eukaryota"/>
</dbReference>
<dbReference type="PANTHER" id="PTHR10653">
    <property type="entry name" value="F-ACTIN-CAPPING PROTEIN SUBUNIT ALPHA"/>
    <property type="match status" value="1"/>
</dbReference>
<dbReference type="GO" id="GO:0051016">
    <property type="term" value="P:barbed-end actin filament capping"/>
    <property type="evidence" value="ECO:0007669"/>
    <property type="project" value="UniProtKB-UniRule"/>
</dbReference>
<dbReference type="InterPro" id="IPR017865">
    <property type="entry name" value="F-actin_cap_asu_CS"/>
</dbReference>
<comment type="subunit">
    <text evidence="6">Heterodimer of an alpha and a beta subunit.</text>
</comment>
<evidence type="ECO:0000256" key="6">
    <source>
        <dbReference type="RuleBase" id="RU365077"/>
    </source>
</evidence>
<dbReference type="GO" id="GO:0051015">
    <property type="term" value="F:actin filament binding"/>
    <property type="evidence" value="ECO:0007669"/>
    <property type="project" value="TreeGrafter"/>
</dbReference>
<dbReference type="GO" id="GO:0030479">
    <property type="term" value="C:actin cortical patch"/>
    <property type="evidence" value="ECO:0007669"/>
    <property type="project" value="TreeGrafter"/>
</dbReference>